<dbReference type="GO" id="GO:0004853">
    <property type="term" value="F:uroporphyrinogen decarboxylase activity"/>
    <property type="evidence" value="ECO:0007669"/>
    <property type="project" value="InterPro"/>
</dbReference>
<dbReference type="PROSITE" id="PS00907">
    <property type="entry name" value="UROD_2"/>
    <property type="match status" value="1"/>
</dbReference>
<dbReference type="InterPro" id="IPR000257">
    <property type="entry name" value="Uroporphyrinogen_deCOase"/>
</dbReference>
<dbReference type="Gene3D" id="3.20.20.210">
    <property type="match status" value="1"/>
</dbReference>
<dbReference type="SUPFAM" id="SSF51726">
    <property type="entry name" value="UROD/MetE-like"/>
    <property type="match status" value="1"/>
</dbReference>
<dbReference type="KEGG" id="psti:SOO65_15170"/>
<dbReference type="PANTHER" id="PTHR21091:SF169">
    <property type="entry name" value="UROPORPHYRINOGEN DECARBOXYLASE"/>
    <property type="match status" value="1"/>
</dbReference>
<name>A0AAX4HLG0_9BACT</name>
<proteinExistence type="predicted"/>
<gene>
    <name evidence="3" type="ORF">SOO65_15170</name>
</gene>
<evidence type="ECO:0000259" key="2">
    <source>
        <dbReference type="PROSITE" id="PS00907"/>
    </source>
</evidence>
<protein>
    <submittedName>
        <fullName evidence="3">Uroporphyrinogen decarboxylase family protein</fullName>
    </submittedName>
</protein>
<dbReference type="Pfam" id="PF01208">
    <property type="entry name" value="URO-D"/>
    <property type="match status" value="1"/>
</dbReference>
<dbReference type="PANTHER" id="PTHR21091">
    <property type="entry name" value="METHYLTETRAHYDROFOLATE:HOMOCYSTEINE METHYLTRANSFERASE RELATED"/>
    <property type="match status" value="1"/>
</dbReference>
<dbReference type="InterPro" id="IPR038071">
    <property type="entry name" value="UROD/MetE-like_sf"/>
</dbReference>
<evidence type="ECO:0000259" key="1">
    <source>
        <dbReference type="PROSITE" id="PS00906"/>
    </source>
</evidence>
<evidence type="ECO:0000313" key="3">
    <source>
        <dbReference type="EMBL" id="WPU64036.1"/>
    </source>
</evidence>
<dbReference type="GO" id="GO:0005829">
    <property type="term" value="C:cytosol"/>
    <property type="evidence" value="ECO:0007669"/>
    <property type="project" value="TreeGrafter"/>
</dbReference>
<accession>A0AAX4HLG0</accession>
<dbReference type="PROSITE" id="PS00906">
    <property type="entry name" value="UROD_1"/>
    <property type="match status" value="1"/>
</dbReference>
<dbReference type="GO" id="GO:0006783">
    <property type="term" value="P:heme biosynthetic process"/>
    <property type="evidence" value="ECO:0007669"/>
    <property type="project" value="TreeGrafter"/>
</dbReference>
<feature type="domain" description="Uroporphyrinogen decarboxylase (URO-D)" evidence="1">
    <location>
        <begin position="12"/>
        <end position="21"/>
    </location>
</feature>
<dbReference type="EMBL" id="CP139487">
    <property type="protein sequence ID" value="WPU64036.1"/>
    <property type="molecule type" value="Genomic_DNA"/>
</dbReference>
<evidence type="ECO:0000313" key="4">
    <source>
        <dbReference type="Proteomes" id="UP001324634"/>
    </source>
</evidence>
<reference evidence="3 4" key="1">
    <citation type="submission" date="2023-11" db="EMBL/GenBank/DDBJ databases">
        <title>Peredibacter starrii A3.12.</title>
        <authorList>
            <person name="Mitchell R.J."/>
        </authorList>
    </citation>
    <scope>NUCLEOTIDE SEQUENCE [LARGE SCALE GENOMIC DNA]</scope>
    <source>
        <strain evidence="3 4">A3.12</strain>
    </source>
</reference>
<sequence length="340" mass="38391">MDIFENRGSTLPVWFMRQAGRYHSHYQGIKKNSDFMTMCKNPELACEVTLGPIQDFGFNAAILFSDLLFPLEQLGMGLSYHSGPPTLEWHLQSKEDIQKLKLKAPGEEFYKFQGEACKLLRERLPKDVTLLGFVGAPFTLYTYAVEGSHAGNLVSAKQGLFDGRFEAFCNILMPELLKEMLMQANNGAQAVALFDTAAGELCVADYKEFIVPKITALLKEFKAKSPKTKVIYYSKHTQAGFIKALDLTNIDVIGVDWRCDLVEIQKLLPPHCFIQGNLDPAWLHLPNEIMLKKAAAYYQDLRDRGLDFKRWVAGLGHGVLIQTPEENVRTLVKLIQTQKI</sequence>
<organism evidence="3 4">
    <name type="scientific">Peredibacter starrii</name>
    <dbReference type="NCBI Taxonomy" id="28202"/>
    <lineage>
        <taxon>Bacteria</taxon>
        <taxon>Pseudomonadati</taxon>
        <taxon>Bdellovibrionota</taxon>
        <taxon>Bacteriovoracia</taxon>
        <taxon>Bacteriovoracales</taxon>
        <taxon>Bacteriovoracaceae</taxon>
        <taxon>Peredibacter</taxon>
    </lineage>
</organism>
<dbReference type="RefSeq" id="WP_321391979.1">
    <property type="nucleotide sequence ID" value="NZ_CP139487.1"/>
</dbReference>
<dbReference type="Proteomes" id="UP001324634">
    <property type="component" value="Chromosome"/>
</dbReference>
<dbReference type="AlphaFoldDB" id="A0AAX4HLG0"/>
<keyword evidence="4" id="KW-1185">Reference proteome</keyword>
<feature type="domain" description="Uroporphyrinogen decarboxylase (URO-D)" evidence="2">
    <location>
        <begin position="131"/>
        <end position="147"/>
    </location>
</feature>